<dbReference type="AlphaFoldDB" id="A0A8H5CEP1"/>
<feature type="transmembrane region" description="Helical" evidence="2">
    <location>
        <begin position="73"/>
        <end position="94"/>
    </location>
</feature>
<proteinExistence type="predicted"/>
<feature type="compositionally biased region" description="Basic and acidic residues" evidence="1">
    <location>
        <begin position="287"/>
        <end position="306"/>
    </location>
</feature>
<name>A0A8H5CEP1_9AGAR</name>
<feature type="domain" description="DUF6533" evidence="3">
    <location>
        <begin position="42"/>
        <end position="83"/>
    </location>
</feature>
<sequence length="316" mass="34350">MSTLRTLIEKAVSYQRSSQYVNGQICCNANKAVGAHHSPSPVASAALFVTEYLQTFDLEVSLVWGREWTLVKALYAISRYIPFAYLPVALFVGLQDSPTVSRCTSSFATSSILIVTGMMVAEAIMFIRVYALSGHIKVLAAWLLLQFIAVHAAIYAIFALFVKGIKFLPYPIGIPGCIPYRFDTTQLSIVFGIIVASETLIMLITAYIGNGVVTVGNIIFDLVGPPELRFMLAVPQGVLHSVLSCRMILHMYDFGRKEIMASSEETGTGMEFAPGLHSGAEGGSTRDGTRIYAGRDEANGSSEREITNSNESVIPV</sequence>
<evidence type="ECO:0000259" key="3">
    <source>
        <dbReference type="Pfam" id="PF20151"/>
    </source>
</evidence>
<feature type="transmembrane region" description="Helical" evidence="2">
    <location>
        <begin position="189"/>
        <end position="208"/>
    </location>
</feature>
<reference evidence="4 5" key="1">
    <citation type="journal article" date="2020" name="ISME J.">
        <title>Uncovering the hidden diversity of litter-decomposition mechanisms in mushroom-forming fungi.</title>
        <authorList>
            <person name="Floudas D."/>
            <person name="Bentzer J."/>
            <person name="Ahren D."/>
            <person name="Johansson T."/>
            <person name="Persson P."/>
            <person name="Tunlid A."/>
        </authorList>
    </citation>
    <scope>NUCLEOTIDE SEQUENCE [LARGE SCALE GENOMIC DNA]</scope>
    <source>
        <strain evidence="4 5">CBS 175.51</strain>
    </source>
</reference>
<evidence type="ECO:0000313" key="4">
    <source>
        <dbReference type="EMBL" id="KAF5340340.1"/>
    </source>
</evidence>
<evidence type="ECO:0000256" key="2">
    <source>
        <dbReference type="SAM" id="Phobius"/>
    </source>
</evidence>
<keyword evidence="2" id="KW-0812">Transmembrane</keyword>
<feature type="transmembrane region" description="Helical" evidence="2">
    <location>
        <begin position="139"/>
        <end position="162"/>
    </location>
</feature>
<dbReference type="EMBL" id="JAACJK010000004">
    <property type="protein sequence ID" value="KAF5340340.1"/>
    <property type="molecule type" value="Genomic_DNA"/>
</dbReference>
<protein>
    <recommendedName>
        <fullName evidence="3">DUF6533 domain-containing protein</fullName>
    </recommendedName>
</protein>
<keyword evidence="2" id="KW-0472">Membrane</keyword>
<organism evidence="4 5">
    <name type="scientific">Ephemerocybe angulata</name>
    <dbReference type="NCBI Taxonomy" id="980116"/>
    <lineage>
        <taxon>Eukaryota</taxon>
        <taxon>Fungi</taxon>
        <taxon>Dikarya</taxon>
        <taxon>Basidiomycota</taxon>
        <taxon>Agaricomycotina</taxon>
        <taxon>Agaricomycetes</taxon>
        <taxon>Agaricomycetidae</taxon>
        <taxon>Agaricales</taxon>
        <taxon>Agaricineae</taxon>
        <taxon>Psathyrellaceae</taxon>
        <taxon>Ephemerocybe</taxon>
    </lineage>
</organism>
<feature type="region of interest" description="Disordered" evidence="1">
    <location>
        <begin position="275"/>
        <end position="316"/>
    </location>
</feature>
<gene>
    <name evidence="4" type="ORF">D9611_007915</name>
</gene>
<comment type="caution">
    <text evidence="4">The sequence shown here is derived from an EMBL/GenBank/DDBJ whole genome shotgun (WGS) entry which is preliminary data.</text>
</comment>
<dbReference type="InterPro" id="IPR045340">
    <property type="entry name" value="DUF6533"/>
</dbReference>
<accession>A0A8H5CEP1</accession>
<keyword evidence="2" id="KW-1133">Transmembrane helix</keyword>
<keyword evidence="5" id="KW-1185">Reference proteome</keyword>
<evidence type="ECO:0000313" key="5">
    <source>
        <dbReference type="Proteomes" id="UP000541558"/>
    </source>
</evidence>
<feature type="compositionally biased region" description="Polar residues" evidence="1">
    <location>
        <begin position="307"/>
        <end position="316"/>
    </location>
</feature>
<dbReference type="OrthoDB" id="2675435at2759"/>
<evidence type="ECO:0000256" key="1">
    <source>
        <dbReference type="SAM" id="MobiDB-lite"/>
    </source>
</evidence>
<dbReference type="Pfam" id="PF20151">
    <property type="entry name" value="DUF6533"/>
    <property type="match status" value="1"/>
</dbReference>
<feature type="transmembrane region" description="Helical" evidence="2">
    <location>
        <begin position="106"/>
        <end position="127"/>
    </location>
</feature>
<dbReference type="Proteomes" id="UP000541558">
    <property type="component" value="Unassembled WGS sequence"/>
</dbReference>